<dbReference type="NCBIfam" id="NF001989">
    <property type="entry name" value="PRK00784.1"/>
    <property type="match status" value="1"/>
</dbReference>
<keyword evidence="1 2" id="KW-0315">Glutamine amidotransferase</keyword>
<dbReference type="RefSeq" id="WP_393010662.1">
    <property type="nucleotide sequence ID" value="NZ_JAZAQF010000016.1"/>
</dbReference>
<dbReference type="Proteomes" id="UP001604335">
    <property type="component" value="Unassembled WGS sequence"/>
</dbReference>
<gene>
    <name evidence="2" type="primary">cobQ</name>
    <name evidence="4" type="ORF">VPK24_03215</name>
</gene>
<dbReference type="CDD" id="cd01750">
    <property type="entry name" value="GATase1_CobQ"/>
    <property type="match status" value="1"/>
</dbReference>
<reference evidence="5" key="1">
    <citation type="journal article" date="2024" name="Algal Res.">
        <title>Biochemical, toxicological and genomic investigation of a high-biomass producing Limnothrix strain isolated from Italian shallow drinking water reservoir.</title>
        <authorList>
            <person name="Simonazzi M."/>
            <person name="Shishido T.K."/>
            <person name="Delbaje E."/>
            <person name="Wahlsten M."/>
            <person name="Fewer D.P."/>
            <person name="Sivonen K."/>
            <person name="Pezzolesi L."/>
            <person name="Pistocchi R."/>
        </authorList>
    </citation>
    <scope>NUCLEOTIDE SEQUENCE [LARGE SCALE GENOMIC DNA]</scope>
    <source>
        <strain evidence="5">LRLZ20PSL1</strain>
    </source>
</reference>
<keyword evidence="2" id="KW-0169">Cobalamin biosynthesis</keyword>
<evidence type="ECO:0000313" key="4">
    <source>
        <dbReference type="EMBL" id="MFG3816635.1"/>
    </source>
</evidence>
<proteinExistence type="inferred from homology"/>
<dbReference type="NCBIfam" id="TIGR00313">
    <property type="entry name" value="cobQ"/>
    <property type="match status" value="1"/>
</dbReference>
<dbReference type="EMBL" id="JAZAQF010000016">
    <property type="protein sequence ID" value="MFG3816635.1"/>
    <property type="molecule type" value="Genomic_DNA"/>
</dbReference>
<organism evidence="4 5">
    <name type="scientific">Limnothrix redekei LRLZ20PSL1</name>
    <dbReference type="NCBI Taxonomy" id="3112953"/>
    <lineage>
        <taxon>Bacteria</taxon>
        <taxon>Bacillati</taxon>
        <taxon>Cyanobacteriota</taxon>
        <taxon>Cyanophyceae</taxon>
        <taxon>Pseudanabaenales</taxon>
        <taxon>Pseudanabaenaceae</taxon>
        <taxon>Limnothrix</taxon>
    </lineage>
</organism>
<dbReference type="PROSITE" id="PS51274">
    <property type="entry name" value="GATASE_COBBQ"/>
    <property type="match status" value="1"/>
</dbReference>
<dbReference type="Gene3D" id="3.40.50.300">
    <property type="entry name" value="P-loop containing nucleotide triphosphate hydrolases"/>
    <property type="match status" value="1"/>
</dbReference>
<comment type="pathway">
    <text evidence="2">Cofactor biosynthesis; adenosylcobalamin biosynthesis.</text>
</comment>
<dbReference type="InterPro" id="IPR029062">
    <property type="entry name" value="Class_I_gatase-like"/>
</dbReference>
<dbReference type="HAMAP" id="MF_00028">
    <property type="entry name" value="CobQ"/>
    <property type="match status" value="1"/>
</dbReference>
<feature type="domain" description="CobB/CobQ-like glutamine amidotransferase" evidence="3">
    <location>
        <begin position="232"/>
        <end position="417"/>
    </location>
</feature>
<dbReference type="InterPro" id="IPR027417">
    <property type="entry name" value="P-loop_NTPase"/>
</dbReference>
<dbReference type="Pfam" id="PF13500">
    <property type="entry name" value="AAA_26"/>
    <property type="match status" value="1"/>
</dbReference>
<evidence type="ECO:0000259" key="3">
    <source>
        <dbReference type="Pfam" id="PF07685"/>
    </source>
</evidence>
<dbReference type="Pfam" id="PF07685">
    <property type="entry name" value="GATase_3"/>
    <property type="match status" value="1"/>
</dbReference>
<keyword evidence="5" id="KW-1185">Reference proteome</keyword>
<dbReference type="PANTHER" id="PTHR21343:SF1">
    <property type="entry name" value="COBYRIC ACID SYNTHASE"/>
    <property type="match status" value="1"/>
</dbReference>
<dbReference type="InterPro" id="IPR004459">
    <property type="entry name" value="CobQ_synth"/>
</dbReference>
<dbReference type="SUPFAM" id="SSF52317">
    <property type="entry name" value="Class I glutamine amidotransferase-like"/>
    <property type="match status" value="1"/>
</dbReference>
<name>A0ABW7C905_9CYAN</name>
<dbReference type="Gene3D" id="3.40.50.880">
    <property type="match status" value="1"/>
</dbReference>
<dbReference type="InterPro" id="IPR033949">
    <property type="entry name" value="CobQ_GATase1"/>
</dbReference>
<dbReference type="SUPFAM" id="SSF52540">
    <property type="entry name" value="P-loop containing nucleoside triphosphate hydrolases"/>
    <property type="match status" value="1"/>
</dbReference>
<dbReference type="InterPro" id="IPR011698">
    <property type="entry name" value="GATase_3"/>
</dbReference>
<dbReference type="PANTHER" id="PTHR21343">
    <property type="entry name" value="DETHIOBIOTIN SYNTHETASE"/>
    <property type="match status" value="1"/>
</dbReference>
<comment type="similarity">
    <text evidence="2">Belongs to the CobB/CobQ family. CobQ subfamily.</text>
</comment>
<evidence type="ECO:0000256" key="1">
    <source>
        <dbReference type="ARBA" id="ARBA00022962"/>
    </source>
</evidence>
<protein>
    <recommendedName>
        <fullName evidence="2">Cobyric acid synthase</fullName>
    </recommendedName>
</protein>
<comment type="function">
    <text evidence="2">Catalyzes amidations at positions B, D, E, and G on adenosylcobyrinic A,C-diamide. NH(2) groups are provided by glutamine, and one molecule of ATP is hydrogenolyzed for each amidation.</text>
</comment>
<comment type="caution">
    <text evidence="2">Lacks conserved residue(s) required for the propagation of feature annotation.</text>
</comment>
<sequence>MDTQALNAILLIGTGSAAGKSLLASALGRLLYRRGLKVAPFQAQSTSSMLYTTNQGEQIAYFQAVQAWAARTEPQADFNPRCPGDQSPERVWAVLKQSLERLTQSFDVLVADGVGSPADAYLTGQDVCNLHLAQTLNAPVVLVVDADRGGWLASAIGTLELMDPTEKALVRAIIINKYRGNPDRLKPGRDWLEQRTGIPVVGVMPWLQNLFPSPESIDLFARRRRQSDIETTIAAVRLPHIASFSDLDPLSAEPTVSLRYIDLGQELGYPDAVVLPRSNNLAEDLQALHQSGFAEDLQQYAIAGGTILGIGEGFQMLGRQVVQLQGLDTASQELMGLDLLPISSITTGDWIDRERQATSNYPQAGLPVTSREFRQSYTQILDSQSVQSLFDDSKLGVVSSSQLVWGTYLTDIFDSSPWRRAWLNRLRHQRGLSSLPTGIPDYREHRDMLLDSLADDVAVNINLDRLWAAIGLHFK</sequence>
<accession>A0ABW7C905</accession>
<evidence type="ECO:0000256" key="2">
    <source>
        <dbReference type="HAMAP-Rule" id="MF_00028"/>
    </source>
</evidence>
<evidence type="ECO:0000313" key="5">
    <source>
        <dbReference type="Proteomes" id="UP001604335"/>
    </source>
</evidence>
<comment type="caution">
    <text evidence="4">The sequence shown here is derived from an EMBL/GenBank/DDBJ whole genome shotgun (WGS) entry which is preliminary data.</text>
</comment>